<evidence type="ECO:0000313" key="2">
    <source>
        <dbReference type="Proteomes" id="UP000019260"/>
    </source>
</evidence>
<proteinExistence type="predicted"/>
<protein>
    <submittedName>
        <fullName evidence="1">Uncharacterized protein</fullName>
    </submittedName>
</protein>
<keyword evidence="2" id="KW-1185">Reference proteome</keyword>
<gene>
    <name evidence="1" type="ORF">P344_06435</name>
</gene>
<sequence length="41" mass="4833">MSQCGQAAYLVYQYNDNLQFKTVKVISSDQNIINHIRLWTK</sequence>
<dbReference type="HOGENOM" id="CLU_3276871_0_0_14"/>
<dbReference type="PATRIC" id="fig|838561.3.peg.1234"/>
<dbReference type="RefSeq" id="WP_269078592.1">
    <property type="nucleotide sequence ID" value="NZ_CP002082.1"/>
</dbReference>
<dbReference type="KEGG" id="smia:P344_06435"/>
<organism evidence="1 2">
    <name type="scientific">Spiroplasma mirum ATCC 29335</name>
    <dbReference type="NCBI Taxonomy" id="838561"/>
    <lineage>
        <taxon>Bacteria</taxon>
        <taxon>Bacillati</taxon>
        <taxon>Mycoplasmatota</taxon>
        <taxon>Mollicutes</taxon>
        <taxon>Entomoplasmatales</taxon>
        <taxon>Spiroplasmataceae</taxon>
        <taxon>Spiroplasma</taxon>
    </lineage>
</organism>
<reference evidence="1 2" key="1">
    <citation type="submission" date="2013-09" db="EMBL/GenBank/DDBJ databases">
        <title>Complete genome sequence of Spiroplasma mirum suckling mouse cataract agent.</title>
        <authorList>
            <person name="Landry C.A."/>
            <person name="Bastian F.O."/>
            <person name="Thune R.L."/>
        </authorList>
    </citation>
    <scope>NUCLEOTIDE SEQUENCE [LARGE SCALE GENOMIC DNA]</scope>
    <source>
        <strain evidence="1 2">SMCA</strain>
    </source>
</reference>
<dbReference type="AlphaFoldDB" id="W6APE4"/>
<accession>W6APE4</accession>
<name>W6APE4_9MOLU</name>
<evidence type="ECO:0000313" key="1">
    <source>
        <dbReference type="EMBL" id="AHI58590.1"/>
    </source>
</evidence>
<dbReference type="EMBL" id="CP006720">
    <property type="protein sequence ID" value="AHI58590.1"/>
    <property type="molecule type" value="Genomic_DNA"/>
</dbReference>
<dbReference type="Proteomes" id="UP000019260">
    <property type="component" value="Chromosome"/>
</dbReference>